<reference evidence="2" key="1">
    <citation type="submission" date="2015-04" db="UniProtKB">
        <authorList>
            <consortium name="EnsemblPlants"/>
        </authorList>
    </citation>
    <scope>IDENTIFICATION</scope>
    <source>
        <strain evidence="2">SL10</strain>
    </source>
</reference>
<keyword evidence="3" id="KW-1185">Reference proteome</keyword>
<dbReference type="HOGENOM" id="CLU_904262_0_0_1"/>
<feature type="compositionally biased region" description="Gly residues" evidence="1">
    <location>
        <begin position="299"/>
        <end position="308"/>
    </location>
</feature>
<dbReference type="Proteomes" id="UP000006591">
    <property type="component" value="Chromosome 2"/>
</dbReference>
<feature type="compositionally biased region" description="Basic and acidic residues" evidence="1">
    <location>
        <begin position="276"/>
        <end position="295"/>
    </location>
</feature>
<dbReference type="EnsemblPlants" id="ONIVA02G22990.1">
    <property type="protein sequence ID" value="ONIVA02G22990.1"/>
    <property type="gene ID" value="ONIVA02G22990"/>
</dbReference>
<evidence type="ECO:0000313" key="2">
    <source>
        <dbReference type="EnsemblPlants" id="ONIVA02G22990.1"/>
    </source>
</evidence>
<protein>
    <submittedName>
        <fullName evidence="2">Uncharacterized protein</fullName>
    </submittedName>
</protein>
<accession>A0A0E0G8F1</accession>
<feature type="region of interest" description="Disordered" evidence="1">
    <location>
        <begin position="276"/>
        <end position="308"/>
    </location>
</feature>
<name>A0A0E0G8F1_ORYNI</name>
<dbReference type="Gramene" id="ONIVA02G22990.1">
    <property type="protein sequence ID" value="ONIVA02G22990.1"/>
    <property type="gene ID" value="ONIVA02G22990"/>
</dbReference>
<evidence type="ECO:0000256" key="1">
    <source>
        <dbReference type="SAM" id="MobiDB-lite"/>
    </source>
</evidence>
<feature type="region of interest" description="Disordered" evidence="1">
    <location>
        <begin position="157"/>
        <end position="176"/>
    </location>
</feature>
<organism evidence="2">
    <name type="scientific">Oryza nivara</name>
    <name type="common">Indian wild rice</name>
    <name type="synonym">Oryza sativa f. spontanea</name>
    <dbReference type="NCBI Taxonomy" id="4536"/>
    <lineage>
        <taxon>Eukaryota</taxon>
        <taxon>Viridiplantae</taxon>
        <taxon>Streptophyta</taxon>
        <taxon>Embryophyta</taxon>
        <taxon>Tracheophyta</taxon>
        <taxon>Spermatophyta</taxon>
        <taxon>Magnoliopsida</taxon>
        <taxon>Liliopsida</taxon>
        <taxon>Poales</taxon>
        <taxon>Poaceae</taxon>
        <taxon>BOP clade</taxon>
        <taxon>Oryzoideae</taxon>
        <taxon>Oryzeae</taxon>
        <taxon>Oryzinae</taxon>
        <taxon>Oryza</taxon>
    </lineage>
</organism>
<reference evidence="2" key="2">
    <citation type="submission" date="2018-04" db="EMBL/GenBank/DDBJ databases">
        <title>OnivRS2 (Oryza nivara Reference Sequence Version 2).</title>
        <authorList>
            <person name="Zhang J."/>
            <person name="Kudrna D."/>
            <person name="Lee S."/>
            <person name="Talag J."/>
            <person name="Rajasekar S."/>
            <person name="Welchert J."/>
            <person name="Hsing Y.-I."/>
            <person name="Wing R.A."/>
        </authorList>
    </citation>
    <scope>NUCLEOTIDE SEQUENCE [LARGE SCALE GENOMIC DNA]</scope>
    <source>
        <strain evidence="2">SL10</strain>
    </source>
</reference>
<proteinExistence type="predicted"/>
<sequence length="308" mass="32308">MIFTCAFWFQREAIATLIPNTIATDGYRCCSFPPCHIIFPSISPNHCSLLGSQIDIPHVLQVRGNNVIVPSTVARIVVVATIQVTHWLPHSTPFDVLNRRLTITTNTTHFLLGRILTNTLQAVAVTPVRRIGRVTASSQCALKATIDKTVGLNAMDGSLGEEARGGPAGVRGREDPRPVAVVPEVDAAGAVEAVGERLHLVVRRDGEQVGRRRRGGGGVGGVGVPGALEVRGGVAELGALAHLVELALPGEARLEQLLGLPRLHPLPLPLGDAAGERARAAAHADGEVPAPERRARAGLAGGGDPESA</sequence>
<dbReference type="AlphaFoldDB" id="A0A0E0G8F1"/>
<evidence type="ECO:0000313" key="3">
    <source>
        <dbReference type="Proteomes" id="UP000006591"/>
    </source>
</evidence>